<keyword evidence="3" id="KW-1064">Adaptive immunity</keyword>
<reference evidence="6 7" key="1">
    <citation type="journal article" date="2011" name="Nature">
        <title>A high-resolution map of human evolutionary constraint using 29 mammals.</title>
        <authorList>
            <person name="Lindblad-Toh K."/>
            <person name="Garber M."/>
            <person name="Zuk O."/>
            <person name="Lin M.F."/>
            <person name="Parker B.J."/>
            <person name="Washietl S."/>
            <person name="Kheradpour P."/>
            <person name="Ernst J."/>
            <person name="Jordan G."/>
            <person name="Mauceli E."/>
            <person name="Ward L.D."/>
            <person name="Lowe C.B."/>
            <person name="Holloway A.K."/>
            <person name="Clamp M."/>
            <person name="Gnerre S."/>
            <person name="Alfoldi J."/>
            <person name="Beal K."/>
            <person name="Chang J."/>
            <person name="Clawson H."/>
            <person name="Cuff J."/>
            <person name="Di Palma F."/>
            <person name="Fitzgerald S."/>
            <person name="Flicek P."/>
            <person name="Guttman M."/>
            <person name="Hubisz M.J."/>
            <person name="Jaffe D.B."/>
            <person name="Jungreis I."/>
            <person name="Kent W.J."/>
            <person name="Kostka D."/>
            <person name="Lara M."/>
            <person name="Martins A.L."/>
            <person name="Massingham T."/>
            <person name="Moltke I."/>
            <person name="Raney B.J."/>
            <person name="Rasmussen M.D."/>
            <person name="Robinson J."/>
            <person name="Stark A."/>
            <person name="Vilella A.J."/>
            <person name="Wen J."/>
            <person name="Xie X."/>
            <person name="Zody M.C."/>
            <person name="Baldwin J."/>
            <person name="Bloom T."/>
            <person name="Chin C.W."/>
            <person name="Heiman D."/>
            <person name="Nicol R."/>
            <person name="Nusbaum C."/>
            <person name="Young S."/>
            <person name="Wilkinson J."/>
            <person name="Worley K.C."/>
            <person name="Kovar C.L."/>
            <person name="Muzny D.M."/>
            <person name="Gibbs R.A."/>
            <person name="Cree A."/>
            <person name="Dihn H.H."/>
            <person name="Fowler G."/>
            <person name="Jhangiani S."/>
            <person name="Joshi V."/>
            <person name="Lee S."/>
            <person name="Lewis L.R."/>
            <person name="Nazareth L.V."/>
            <person name="Okwuonu G."/>
            <person name="Santibanez J."/>
            <person name="Warren W.C."/>
            <person name="Mardis E.R."/>
            <person name="Weinstock G.M."/>
            <person name="Wilson R.K."/>
            <person name="Delehaunty K."/>
            <person name="Dooling D."/>
            <person name="Fronik C."/>
            <person name="Fulton L."/>
            <person name="Fulton B."/>
            <person name="Graves T."/>
            <person name="Minx P."/>
            <person name="Sodergren E."/>
            <person name="Birney E."/>
            <person name="Margulies E.H."/>
            <person name="Herrero J."/>
            <person name="Green E.D."/>
            <person name="Haussler D."/>
            <person name="Siepel A."/>
            <person name="Goldman N."/>
            <person name="Pollard K.S."/>
            <person name="Pedersen J.S."/>
            <person name="Lander E.S."/>
            <person name="Kellis M."/>
        </authorList>
    </citation>
    <scope>NUCLEOTIDE SEQUENCE [LARGE SCALE GENOMIC DNA]</scope>
    <source>
        <strain evidence="7">Thorbecke</strain>
    </source>
</reference>
<dbReference type="GO" id="GO:0005886">
    <property type="term" value="C:plasma membrane"/>
    <property type="evidence" value="ECO:0007669"/>
    <property type="project" value="TreeGrafter"/>
</dbReference>
<organism evidence="6 7">
    <name type="scientific">Oryctolagus cuniculus</name>
    <name type="common">Rabbit</name>
    <dbReference type="NCBI Taxonomy" id="9986"/>
    <lineage>
        <taxon>Eukaryota</taxon>
        <taxon>Metazoa</taxon>
        <taxon>Chordata</taxon>
        <taxon>Craniata</taxon>
        <taxon>Vertebrata</taxon>
        <taxon>Euteleostomi</taxon>
        <taxon>Mammalia</taxon>
        <taxon>Eutheria</taxon>
        <taxon>Euarchontoglires</taxon>
        <taxon>Glires</taxon>
        <taxon>Lagomorpha</taxon>
        <taxon>Leporidae</taxon>
        <taxon>Oryctolagus</taxon>
    </lineage>
</organism>
<keyword evidence="7" id="KW-1185">Reference proteome</keyword>
<dbReference type="Ensembl" id="ENSOCUT00000040679.1">
    <property type="protein sequence ID" value="ENSOCUP00000040574.1"/>
    <property type="gene ID" value="ENSOCUG00000023970.3"/>
</dbReference>
<dbReference type="InterPro" id="IPR013106">
    <property type="entry name" value="Ig_V-set"/>
</dbReference>
<dbReference type="InterPro" id="IPR013783">
    <property type="entry name" value="Ig-like_fold"/>
</dbReference>
<proteinExistence type="predicted"/>
<feature type="domain" description="Ig-like" evidence="5">
    <location>
        <begin position="64"/>
        <end position="167"/>
    </location>
</feature>
<feature type="region of interest" description="Disordered" evidence="4">
    <location>
        <begin position="169"/>
        <end position="239"/>
    </location>
</feature>
<dbReference type="InterPro" id="IPR050413">
    <property type="entry name" value="TCR_beta_variable"/>
</dbReference>
<dbReference type="PANTHER" id="PTHR23268:SF110">
    <property type="entry name" value="T CELL RECEPTOR BETA VARIABLE 27"/>
    <property type="match status" value="1"/>
</dbReference>
<evidence type="ECO:0000256" key="2">
    <source>
        <dbReference type="ARBA" id="ARBA00022859"/>
    </source>
</evidence>
<dbReference type="GeneTree" id="ENSGT00940000163595"/>
<dbReference type="Proteomes" id="UP000001811">
    <property type="component" value="Unplaced"/>
</dbReference>
<reference evidence="6" key="3">
    <citation type="submission" date="2025-09" db="UniProtKB">
        <authorList>
            <consortium name="Ensembl"/>
        </authorList>
    </citation>
    <scope>IDENTIFICATION</scope>
    <source>
        <strain evidence="6">Thorbecke</strain>
    </source>
</reference>
<dbReference type="Gene3D" id="2.60.40.10">
    <property type="entry name" value="Immunoglobulins"/>
    <property type="match status" value="1"/>
</dbReference>
<dbReference type="STRING" id="9986.ENSOCUP00000040574"/>
<feature type="compositionally biased region" description="Polar residues" evidence="4">
    <location>
        <begin position="230"/>
        <end position="239"/>
    </location>
</feature>
<keyword evidence="1" id="KW-0732">Signal</keyword>
<evidence type="ECO:0000256" key="4">
    <source>
        <dbReference type="SAM" id="MobiDB-lite"/>
    </source>
</evidence>
<dbReference type="SMR" id="A0A5F9D380"/>
<name>A0A5F9D380_RABIT</name>
<keyword evidence="2" id="KW-0391">Immunity</keyword>
<dbReference type="GO" id="GO:0002250">
    <property type="term" value="P:adaptive immune response"/>
    <property type="evidence" value="ECO:0007669"/>
    <property type="project" value="UniProtKB-KW"/>
</dbReference>
<accession>A0A5F9D380</accession>
<evidence type="ECO:0000256" key="3">
    <source>
        <dbReference type="ARBA" id="ARBA00023130"/>
    </source>
</evidence>
<dbReference type="Bgee" id="ENSOCUG00000023970">
    <property type="expression patterns" value="Expressed in blood"/>
</dbReference>
<evidence type="ECO:0000259" key="5">
    <source>
        <dbReference type="PROSITE" id="PS50835"/>
    </source>
</evidence>
<dbReference type="Pfam" id="PF07686">
    <property type="entry name" value="V-set"/>
    <property type="match status" value="1"/>
</dbReference>
<dbReference type="InterPro" id="IPR036179">
    <property type="entry name" value="Ig-like_dom_sf"/>
</dbReference>
<sequence length="239" mass="25969">MSALRGEGGGFLEVSQVQEAEEVETLQNPTTAPRAGRLPPDAAMGPRLFRCVVFCLLGAGLMEAKVTQTPRHITTGTGQKLTVTCSQDMNHDYMYWYRQDPGLGLKLIYYSINVDSVENGDVHAGYVASRKKKANFLLTLESTNISQTSLYLCASSDYTALHSQLLSAQKEQPLKPGDISRRKPHPNQEGNLTSPAEPTDALLTPPLQAKQPLRSGQHPRASPALPSIPTHLQCSDGTS</sequence>
<dbReference type="InterPro" id="IPR007110">
    <property type="entry name" value="Ig-like_dom"/>
</dbReference>
<reference evidence="6" key="2">
    <citation type="submission" date="2025-08" db="UniProtKB">
        <authorList>
            <consortium name="Ensembl"/>
        </authorList>
    </citation>
    <scope>IDENTIFICATION</scope>
    <source>
        <strain evidence="6">Thorbecke</strain>
    </source>
</reference>
<dbReference type="PROSITE" id="PS50835">
    <property type="entry name" value="IG_LIKE"/>
    <property type="match status" value="1"/>
</dbReference>
<dbReference type="InParanoid" id="A0A5F9D380"/>
<evidence type="ECO:0000313" key="7">
    <source>
        <dbReference type="Proteomes" id="UP000001811"/>
    </source>
</evidence>
<dbReference type="AlphaFoldDB" id="A0A5F9D380"/>
<dbReference type="GO" id="GO:0007166">
    <property type="term" value="P:cell surface receptor signaling pathway"/>
    <property type="evidence" value="ECO:0007669"/>
    <property type="project" value="TreeGrafter"/>
</dbReference>
<dbReference type="PANTHER" id="PTHR23268">
    <property type="entry name" value="T-CELL RECEPTOR BETA CHAIN"/>
    <property type="match status" value="1"/>
</dbReference>
<evidence type="ECO:0000313" key="6">
    <source>
        <dbReference type="Ensembl" id="ENSOCUP00000040574.1"/>
    </source>
</evidence>
<dbReference type="SUPFAM" id="SSF48726">
    <property type="entry name" value="Immunoglobulin"/>
    <property type="match status" value="1"/>
</dbReference>
<evidence type="ECO:0000256" key="1">
    <source>
        <dbReference type="ARBA" id="ARBA00022729"/>
    </source>
</evidence>
<protein>
    <recommendedName>
        <fullName evidence="5">Ig-like domain-containing protein</fullName>
    </recommendedName>
</protein>